<dbReference type="EMBL" id="JH711596">
    <property type="protein sequence ID" value="EIW73992.1"/>
    <property type="molecule type" value="Genomic_DNA"/>
</dbReference>
<evidence type="ECO:0000313" key="2">
    <source>
        <dbReference type="EMBL" id="EIW73992.1"/>
    </source>
</evidence>
<evidence type="ECO:0000313" key="3">
    <source>
        <dbReference type="Proteomes" id="UP000053558"/>
    </source>
</evidence>
<reference evidence="3" key="1">
    <citation type="journal article" date="2012" name="Science">
        <title>The Paleozoic origin of enzymatic lignin decomposition reconstructed from 31 fungal genomes.</title>
        <authorList>
            <person name="Floudas D."/>
            <person name="Binder M."/>
            <person name="Riley R."/>
            <person name="Barry K."/>
            <person name="Blanchette R.A."/>
            <person name="Henrissat B."/>
            <person name="Martinez A.T."/>
            <person name="Otillar R."/>
            <person name="Spatafora J.W."/>
            <person name="Yadav J.S."/>
            <person name="Aerts A."/>
            <person name="Benoit I."/>
            <person name="Boyd A."/>
            <person name="Carlson A."/>
            <person name="Copeland A."/>
            <person name="Coutinho P.M."/>
            <person name="de Vries R.P."/>
            <person name="Ferreira P."/>
            <person name="Findley K."/>
            <person name="Foster B."/>
            <person name="Gaskell J."/>
            <person name="Glotzer D."/>
            <person name="Gorecki P."/>
            <person name="Heitman J."/>
            <person name="Hesse C."/>
            <person name="Hori C."/>
            <person name="Igarashi K."/>
            <person name="Jurgens J.A."/>
            <person name="Kallen N."/>
            <person name="Kersten P."/>
            <person name="Kohler A."/>
            <person name="Kuees U."/>
            <person name="Kumar T.K.A."/>
            <person name="Kuo A."/>
            <person name="LaButti K."/>
            <person name="Larrondo L.F."/>
            <person name="Lindquist E."/>
            <person name="Ling A."/>
            <person name="Lombard V."/>
            <person name="Lucas S."/>
            <person name="Lundell T."/>
            <person name="Martin R."/>
            <person name="McLaughlin D.J."/>
            <person name="Morgenstern I."/>
            <person name="Morin E."/>
            <person name="Murat C."/>
            <person name="Nagy L.G."/>
            <person name="Nolan M."/>
            <person name="Ohm R.A."/>
            <person name="Patyshakuliyeva A."/>
            <person name="Rokas A."/>
            <person name="Ruiz-Duenas F.J."/>
            <person name="Sabat G."/>
            <person name="Salamov A."/>
            <person name="Samejima M."/>
            <person name="Schmutz J."/>
            <person name="Slot J.C."/>
            <person name="St John F."/>
            <person name="Stenlid J."/>
            <person name="Sun H."/>
            <person name="Sun S."/>
            <person name="Syed K."/>
            <person name="Tsang A."/>
            <person name="Wiebenga A."/>
            <person name="Young D."/>
            <person name="Pisabarro A."/>
            <person name="Eastwood D.C."/>
            <person name="Martin F."/>
            <person name="Cullen D."/>
            <person name="Grigoriev I.V."/>
            <person name="Hibbett D.S."/>
        </authorList>
    </citation>
    <scope>NUCLEOTIDE SEQUENCE [LARGE SCALE GENOMIC DNA]</scope>
    <source>
        <strain evidence="3">RWD-64-598 SS2</strain>
    </source>
</reference>
<proteinExistence type="predicted"/>
<dbReference type="Proteomes" id="UP000053558">
    <property type="component" value="Unassembled WGS sequence"/>
</dbReference>
<accession>R7SE15</accession>
<feature type="domain" description="F-box" evidence="1">
    <location>
        <begin position="44"/>
        <end position="96"/>
    </location>
</feature>
<name>R7SE15_CONPW</name>
<dbReference type="OrthoDB" id="3219769at2759"/>
<protein>
    <recommendedName>
        <fullName evidence="1">F-box domain-containing protein</fullName>
    </recommendedName>
</protein>
<organism evidence="2 3">
    <name type="scientific">Coniophora puteana (strain RWD-64-598)</name>
    <name type="common">Brown rot fungus</name>
    <dbReference type="NCBI Taxonomy" id="741705"/>
    <lineage>
        <taxon>Eukaryota</taxon>
        <taxon>Fungi</taxon>
        <taxon>Dikarya</taxon>
        <taxon>Basidiomycota</taxon>
        <taxon>Agaricomycotina</taxon>
        <taxon>Agaricomycetes</taxon>
        <taxon>Agaricomycetidae</taxon>
        <taxon>Boletales</taxon>
        <taxon>Coniophorineae</taxon>
        <taxon>Coniophoraceae</taxon>
        <taxon>Coniophora</taxon>
    </lineage>
</organism>
<dbReference type="RefSeq" id="XP_007775820.1">
    <property type="nucleotide sequence ID" value="XM_007777630.1"/>
</dbReference>
<keyword evidence="3" id="KW-1185">Reference proteome</keyword>
<dbReference type="InterPro" id="IPR001810">
    <property type="entry name" value="F-box_dom"/>
</dbReference>
<dbReference type="GeneID" id="19202404"/>
<gene>
    <name evidence="2" type="ORF">CONPUDRAFT_147961</name>
</gene>
<sequence length="551" mass="62386">MANCIVNHQERQLRYSQIDIEIATHVEVIRKLYTRRNMLSPLCSFPAEVLSEIFTFCVPLSDFVRIRSRQLLDLTHVCRRWREIALDFPRLWSSVDVGVLSKQLVLAMLERARESPIILEVFVAPTDHSRDLGCADDLELTNDLELLKTVFSRLHQICELSVDFPPSYARTLAEYLSSSTPILQELTLVAEPPVLVPLSQPLPDSMPRLDVLTLTSCAFPWDSPIYGRLTQLHLACLLDDLSPTPEELWITLQSATSLEVLTVDWCFGQLDAQPAAWDTPKLLDLPRIKYIRMDEAFLSYVNFFSRVRIPPYAHLSISSLLAVEDTEFTPPDFPPISPDFLSIHRAEQGISCNTLQIKLDKISFECSIHDGSLDHEYKCNHGDSIWDKCRVFLDHKIAYEGGETIPISPFRSLCYNSPLFSIHTAELIVTQDYLGDIPWCDIFIALPRMQCLRATLTSTILRQMFETLNPRSGALHVSQLREMSLKGGGNPRNPKRLGECIADALEQRSLVGTVLDKLTGKGIYLPEPYFSKVECVVKDIKGFSGIDSYAV</sequence>
<evidence type="ECO:0000259" key="1">
    <source>
        <dbReference type="Pfam" id="PF12937"/>
    </source>
</evidence>
<dbReference type="Gene3D" id="1.20.1280.50">
    <property type="match status" value="1"/>
</dbReference>
<dbReference type="AlphaFoldDB" id="R7SE15"/>
<dbReference type="Pfam" id="PF12937">
    <property type="entry name" value="F-box-like"/>
    <property type="match status" value="1"/>
</dbReference>
<dbReference type="KEGG" id="cput:CONPUDRAFT_147961"/>